<dbReference type="FunFam" id="3.40.718.10:FF:000001">
    <property type="entry name" value="Isocitrate dehydrogenase [NAD] subunit, mitochondrial"/>
    <property type="match status" value="1"/>
</dbReference>
<gene>
    <name evidence="8" type="ORF">pdam_00001638</name>
</gene>
<dbReference type="GO" id="GO:0000287">
    <property type="term" value="F:magnesium ion binding"/>
    <property type="evidence" value="ECO:0007669"/>
    <property type="project" value="UniProtKB-UniRule"/>
</dbReference>
<dbReference type="GO" id="GO:0005739">
    <property type="term" value="C:mitochondrion"/>
    <property type="evidence" value="ECO:0007669"/>
    <property type="project" value="UniProtKB-SubCell"/>
</dbReference>
<comment type="subcellular location">
    <subcellularLocation>
        <location evidence="1 6">Mitochondrion</location>
    </subcellularLocation>
</comment>
<evidence type="ECO:0000313" key="9">
    <source>
        <dbReference type="Proteomes" id="UP000275408"/>
    </source>
</evidence>
<comment type="caution">
    <text evidence="8">The sequence shown here is derived from an EMBL/GenBank/DDBJ whole genome shotgun (WGS) entry which is preliminary data.</text>
</comment>
<keyword evidence="9" id="KW-1185">Reference proteome</keyword>
<keyword evidence="3 6" id="KW-0816">Tricarboxylic acid cycle</keyword>
<dbReference type="GO" id="GO:0006099">
    <property type="term" value="P:tricarboxylic acid cycle"/>
    <property type="evidence" value="ECO:0007669"/>
    <property type="project" value="UniProtKB-UniRule"/>
</dbReference>
<dbReference type="PANTHER" id="PTHR11835:SF60">
    <property type="entry name" value="ISOCITRATE DEHYDROGENASE [NAD] SUBUNIT, MITOCHONDRIAL"/>
    <property type="match status" value="1"/>
</dbReference>
<dbReference type="Gene3D" id="3.40.718.10">
    <property type="entry name" value="Isopropylmalate Dehydrogenase"/>
    <property type="match status" value="1"/>
</dbReference>
<dbReference type="OMA" id="DGVHTYD"/>
<dbReference type="GO" id="GO:0051287">
    <property type="term" value="F:NAD binding"/>
    <property type="evidence" value="ECO:0007669"/>
    <property type="project" value="UniProtKB-UniRule"/>
</dbReference>
<evidence type="ECO:0000256" key="1">
    <source>
        <dbReference type="ARBA" id="ARBA00004173"/>
    </source>
</evidence>
<feature type="domain" description="Isopropylmalate dehydrogenase-like" evidence="7">
    <location>
        <begin position="54"/>
        <end position="381"/>
    </location>
</feature>
<dbReference type="GO" id="GO:0006102">
    <property type="term" value="P:isocitrate metabolic process"/>
    <property type="evidence" value="ECO:0007669"/>
    <property type="project" value="TreeGrafter"/>
</dbReference>
<evidence type="ECO:0000256" key="2">
    <source>
        <dbReference type="ARBA" id="ARBA00007769"/>
    </source>
</evidence>
<proteinExistence type="inferred from homology"/>
<comment type="similarity">
    <text evidence="2 6">Belongs to the isocitrate and isopropylmalate dehydrogenases family.</text>
</comment>
<evidence type="ECO:0000259" key="7">
    <source>
        <dbReference type="SMART" id="SM01329"/>
    </source>
</evidence>
<sequence length="395" mass="43167">MAAVGWSVLRCASSFSGFILRRNVRQLSPLICRQDAFHQTHEVPLHAKYGGRNTVTLIPGDGVGPEMVTAVKDIFRYIGAPVDFEELNLSGLNLSDEDTFSDTLEDVVTSVKRNGAAIKGNIFTPLDQPTFKSLNVELRLQLDLFANVVRCKSIPGIPVRHGDVDLVIIRENTEGEYSHIEHENVDGVIESFKVMTEEKCTKVAKYAFDFAVKHGRKKVTAVHKANIMKLGDGLFLRCCEEVSKSYPDIEFNSMIIDNCCMQLVSNPEQFDVMVMPNLYGNIVSNIGASLVGGPGIVPGENIGGDYAVFESGSRHTGLDIKGKNVSNPMSLLFASTLMLEHLGWNAYGDMIHSAILRVVEKGVKTADIGGGHLTTDFLDCLKEEIGQMGNLSGAD</sequence>
<dbReference type="InterPro" id="IPR019818">
    <property type="entry name" value="IsoCit/isopropylmalate_DH_CS"/>
</dbReference>
<evidence type="ECO:0000256" key="4">
    <source>
        <dbReference type="ARBA" id="ARBA00022946"/>
    </source>
</evidence>
<dbReference type="STRING" id="46731.A0A3M6UQB5"/>
<dbReference type="NCBIfam" id="TIGR00175">
    <property type="entry name" value="mito_nad_idh"/>
    <property type="match status" value="1"/>
</dbReference>
<dbReference type="SUPFAM" id="SSF53659">
    <property type="entry name" value="Isocitrate/Isopropylmalate dehydrogenase-like"/>
    <property type="match status" value="1"/>
</dbReference>
<dbReference type="Pfam" id="PF00180">
    <property type="entry name" value="Iso_dh"/>
    <property type="match status" value="1"/>
</dbReference>
<evidence type="ECO:0000256" key="5">
    <source>
        <dbReference type="ARBA" id="ARBA00023128"/>
    </source>
</evidence>
<dbReference type="InterPro" id="IPR004434">
    <property type="entry name" value="Isocitrate_DH_NAD"/>
</dbReference>
<dbReference type="GO" id="GO:0016616">
    <property type="term" value="F:oxidoreductase activity, acting on the CH-OH group of donors, NAD or NADP as acceptor"/>
    <property type="evidence" value="ECO:0007669"/>
    <property type="project" value="InterPro"/>
</dbReference>
<dbReference type="EMBL" id="RCHS01001028">
    <property type="protein sequence ID" value="RMX55558.1"/>
    <property type="molecule type" value="Genomic_DNA"/>
</dbReference>
<dbReference type="SMART" id="SM01329">
    <property type="entry name" value="Iso_dh"/>
    <property type="match status" value="1"/>
</dbReference>
<evidence type="ECO:0000256" key="3">
    <source>
        <dbReference type="ARBA" id="ARBA00022532"/>
    </source>
</evidence>
<protein>
    <recommendedName>
        <fullName evidence="6">Isocitrate dehydrogenase [NAD] subunit, mitochondrial</fullName>
    </recommendedName>
</protein>
<dbReference type="AlphaFoldDB" id="A0A3M6UQB5"/>
<dbReference type="Proteomes" id="UP000275408">
    <property type="component" value="Unassembled WGS sequence"/>
</dbReference>
<name>A0A3M6UQB5_POCDA</name>
<evidence type="ECO:0000313" key="8">
    <source>
        <dbReference type="EMBL" id="RMX55558.1"/>
    </source>
</evidence>
<evidence type="ECO:0000256" key="6">
    <source>
        <dbReference type="RuleBase" id="RU361266"/>
    </source>
</evidence>
<accession>A0A3M6UQB5</accession>
<organism evidence="8 9">
    <name type="scientific">Pocillopora damicornis</name>
    <name type="common">Cauliflower coral</name>
    <name type="synonym">Millepora damicornis</name>
    <dbReference type="NCBI Taxonomy" id="46731"/>
    <lineage>
        <taxon>Eukaryota</taxon>
        <taxon>Metazoa</taxon>
        <taxon>Cnidaria</taxon>
        <taxon>Anthozoa</taxon>
        <taxon>Hexacorallia</taxon>
        <taxon>Scleractinia</taxon>
        <taxon>Astrocoeniina</taxon>
        <taxon>Pocilloporidae</taxon>
        <taxon>Pocillopora</taxon>
    </lineage>
</organism>
<dbReference type="PROSITE" id="PS00470">
    <property type="entry name" value="IDH_IMDH"/>
    <property type="match status" value="1"/>
</dbReference>
<reference evidence="8 9" key="1">
    <citation type="journal article" date="2018" name="Sci. Rep.">
        <title>Comparative analysis of the Pocillopora damicornis genome highlights role of immune system in coral evolution.</title>
        <authorList>
            <person name="Cunning R."/>
            <person name="Bay R.A."/>
            <person name="Gillette P."/>
            <person name="Baker A.C."/>
            <person name="Traylor-Knowles N."/>
        </authorList>
    </citation>
    <scope>NUCLEOTIDE SEQUENCE [LARGE SCALE GENOMIC DNA]</scope>
    <source>
        <strain evidence="8">RSMAS</strain>
        <tissue evidence="8">Whole animal</tissue>
    </source>
</reference>
<keyword evidence="4 6" id="KW-0809">Transit peptide</keyword>
<dbReference type="InterPro" id="IPR024084">
    <property type="entry name" value="IsoPropMal-DH-like_dom"/>
</dbReference>
<keyword evidence="5 6" id="KW-0496">Mitochondrion</keyword>
<dbReference type="PANTHER" id="PTHR11835">
    <property type="entry name" value="DECARBOXYLATING DEHYDROGENASES-ISOCITRATE, ISOPROPYLMALATE, TARTRATE"/>
    <property type="match status" value="1"/>
</dbReference>
<dbReference type="OrthoDB" id="10261637at2759"/>